<name>A0A1G7EKI8_9RHOB</name>
<dbReference type="RefSeq" id="WP_090524581.1">
    <property type="nucleotide sequence ID" value="NZ_FNAH01000009.1"/>
</dbReference>
<dbReference type="EMBL" id="FNAH01000009">
    <property type="protein sequence ID" value="SDE64210.1"/>
    <property type="molecule type" value="Genomic_DNA"/>
</dbReference>
<evidence type="ECO:0000256" key="1">
    <source>
        <dbReference type="SAM" id="Coils"/>
    </source>
</evidence>
<gene>
    <name evidence="3" type="ORF">SAMN05421538_1099</name>
</gene>
<protein>
    <submittedName>
        <fullName evidence="3">Uncharacterized protein</fullName>
    </submittedName>
</protein>
<evidence type="ECO:0000313" key="4">
    <source>
        <dbReference type="Proteomes" id="UP000199344"/>
    </source>
</evidence>
<accession>A0A1G7EKI8</accession>
<keyword evidence="4" id="KW-1185">Reference proteome</keyword>
<dbReference type="PROSITE" id="PS51257">
    <property type="entry name" value="PROKAR_LIPOPROTEIN"/>
    <property type="match status" value="1"/>
</dbReference>
<evidence type="ECO:0000313" key="3">
    <source>
        <dbReference type="EMBL" id="SDE64210.1"/>
    </source>
</evidence>
<dbReference type="Proteomes" id="UP000199344">
    <property type="component" value="Unassembled WGS sequence"/>
</dbReference>
<keyword evidence="2" id="KW-0812">Transmembrane</keyword>
<dbReference type="STRING" id="591205.SAMN05421538_1099"/>
<dbReference type="OrthoDB" id="7870250at2"/>
<feature type="coiled-coil region" evidence="1">
    <location>
        <begin position="42"/>
        <end position="108"/>
    </location>
</feature>
<dbReference type="AlphaFoldDB" id="A0A1G7EKI8"/>
<reference evidence="3 4" key="1">
    <citation type="submission" date="2016-10" db="EMBL/GenBank/DDBJ databases">
        <authorList>
            <person name="de Groot N.N."/>
        </authorList>
    </citation>
    <scope>NUCLEOTIDE SEQUENCE [LARGE SCALE GENOMIC DNA]</scope>
    <source>
        <strain evidence="3 4">DSM 22220</strain>
    </source>
</reference>
<sequence>MTRDDFILATALVLFAAFVLGWLSCWLIGRLTRPGRADLAALPRLTQELHEAERSRDAAIDEAKQREATLHERLAFSGTELANARTALSEAAQEIEELRAYIDQHLRKPR</sequence>
<keyword evidence="1" id="KW-0175">Coiled coil</keyword>
<feature type="transmembrane region" description="Helical" evidence="2">
    <location>
        <begin position="6"/>
        <end position="29"/>
    </location>
</feature>
<proteinExistence type="predicted"/>
<evidence type="ECO:0000256" key="2">
    <source>
        <dbReference type="SAM" id="Phobius"/>
    </source>
</evidence>
<organism evidence="3 4">
    <name type="scientific">Paracoccus isoporae</name>
    <dbReference type="NCBI Taxonomy" id="591205"/>
    <lineage>
        <taxon>Bacteria</taxon>
        <taxon>Pseudomonadati</taxon>
        <taxon>Pseudomonadota</taxon>
        <taxon>Alphaproteobacteria</taxon>
        <taxon>Rhodobacterales</taxon>
        <taxon>Paracoccaceae</taxon>
        <taxon>Paracoccus</taxon>
    </lineage>
</organism>
<keyword evidence="2" id="KW-0472">Membrane</keyword>
<keyword evidence="2" id="KW-1133">Transmembrane helix</keyword>